<organism evidence="6 7">
    <name type="scientific">Macrophomina phaseolina</name>
    <dbReference type="NCBI Taxonomy" id="35725"/>
    <lineage>
        <taxon>Eukaryota</taxon>
        <taxon>Fungi</taxon>
        <taxon>Dikarya</taxon>
        <taxon>Ascomycota</taxon>
        <taxon>Pezizomycotina</taxon>
        <taxon>Dothideomycetes</taxon>
        <taxon>Dothideomycetes incertae sedis</taxon>
        <taxon>Botryosphaeriales</taxon>
        <taxon>Botryosphaeriaceae</taxon>
        <taxon>Macrophomina</taxon>
    </lineage>
</organism>
<evidence type="ECO:0000256" key="3">
    <source>
        <dbReference type="ARBA" id="ARBA00023002"/>
    </source>
</evidence>
<evidence type="ECO:0000313" key="6">
    <source>
        <dbReference type="EMBL" id="KAH7025593.1"/>
    </source>
</evidence>
<name>A0ABQ8FTQ8_9PEZI</name>
<evidence type="ECO:0000256" key="5">
    <source>
        <dbReference type="SAM" id="Phobius"/>
    </source>
</evidence>
<accession>A0ABQ8FTQ8</accession>
<keyword evidence="3" id="KW-0560">Oxidoreductase</keyword>
<gene>
    <name evidence="6" type="ORF">B0J12DRAFT_704983</name>
</gene>
<keyword evidence="5" id="KW-0472">Membrane</keyword>
<keyword evidence="1" id="KW-0285">Flavoprotein</keyword>
<keyword evidence="5" id="KW-1133">Transmembrane helix</keyword>
<protein>
    <submittedName>
        <fullName evidence="6">Uncharacterized protein</fullName>
    </submittedName>
</protein>
<evidence type="ECO:0000256" key="4">
    <source>
        <dbReference type="SAM" id="MobiDB-lite"/>
    </source>
</evidence>
<dbReference type="Proteomes" id="UP000774617">
    <property type="component" value="Unassembled WGS sequence"/>
</dbReference>
<sequence length="692" mass="77206">MAEIDRFDMVIVGAAIILPSEEPTSHKPPPAGFHGLALAHTQLQLHPKLNLLILDAQPTIGGVWARSRLYPGLKTNSMAGHFEFSDYPMLGNPRYPEIKAGDHIPGDTVRRYLEDFAANFGLTGRVRCGERVVEAEDLGAEGWTLSVESTGGEGRTKKHQSRIHACMLVLATGLTTTPKLPSLPERSKFDSPIFHVRDFGKHAASTTPLPSSNSPHNIIILSANKSAADAAHHYATHGAHVHWVIRPDGHGPCWLGPPTLSPLKLKAEGLLKTRLITFLHPCIWGSADGFGWVRHILHKTHVGRKIVDGFQRRVMQAAVEKAAGFEKHPGTERLRPWHDIFWIATRRGLLNYTGPDVYELVRQGRIDVHLADIEALDGKEVRLGDGQVLKHVEAVVCATGWEYRPPVKFMRNGVDISAELSLPRLPGEMSEEDKALVARADAEILEAMPRLKDQPAPARLPRRRNEPYEPVDPAAKTTEGPYALYRFMVPPSRIHTRTLAFSGVVRTPVTAMIAEIQALWLSAFFSNQLPHLEPATHSAFAAPTHRLSTPAIEKGSVDVDNPAEQARAEISARVKYESILHARYGLWRYPHGFGAVVPDLFFDSVPLIDLMVSELGLRSWRKANLVKEVFSSYGPHDYVGMLAEWSENCERGITMTETEIRERRRILTIVGLILFLWVATMVWIMGWIWTKW</sequence>
<keyword evidence="5" id="KW-0812">Transmembrane</keyword>
<reference evidence="6 7" key="1">
    <citation type="journal article" date="2021" name="Nat. Commun.">
        <title>Genetic determinants of endophytism in the Arabidopsis root mycobiome.</title>
        <authorList>
            <person name="Mesny F."/>
            <person name="Miyauchi S."/>
            <person name="Thiergart T."/>
            <person name="Pickel B."/>
            <person name="Atanasova L."/>
            <person name="Karlsson M."/>
            <person name="Huettel B."/>
            <person name="Barry K.W."/>
            <person name="Haridas S."/>
            <person name="Chen C."/>
            <person name="Bauer D."/>
            <person name="Andreopoulos W."/>
            <person name="Pangilinan J."/>
            <person name="LaButti K."/>
            <person name="Riley R."/>
            <person name="Lipzen A."/>
            <person name="Clum A."/>
            <person name="Drula E."/>
            <person name="Henrissat B."/>
            <person name="Kohler A."/>
            <person name="Grigoriev I.V."/>
            <person name="Martin F.M."/>
            <person name="Hacquard S."/>
        </authorList>
    </citation>
    <scope>NUCLEOTIDE SEQUENCE [LARGE SCALE GENOMIC DNA]</scope>
    <source>
        <strain evidence="6 7">MPI-SDFR-AT-0080</strain>
    </source>
</reference>
<feature type="region of interest" description="Disordered" evidence="4">
    <location>
        <begin position="456"/>
        <end position="475"/>
    </location>
</feature>
<dbReference type="PANTHER" id="PTHR23023">
    <property type="entry name" value="DIMETHYLANILINE MONOOXYGENASE"/>
    <property type="match status" value="1"/>
</dbReference>
<feature type="transmembrane region" description="Helical" evidence="5">
    <location>
        <begin position="666"/>
        <end position="689"/>
    </location>
</feature>
<evidence type="ECO:0000256" key="2">
    <source>
        <dbReference type="ARBA" id="ARBA00022827"/>
    </source>
</evidence>
<dbReference type="EMBL" id="JAGTJR010000057">
    <property type="protein sequence ID" value="KAH7025593.1"/>
    <property type="molecule type" value="Genomic_DNA"/>
</dbReference>
<dbReference type="SUPFAM" id="SSF51905">
    <property type="entry name" value="FAD/NAD(P)-binding domain"/>
    <property type="match status" value="1"/>
</dbReference>
<dbReference type="InterPro" id="IPR036188">
    <property type="entry name" value="FAD/NAD-bd_sf"/>
</dbReference>
<proteinExistence type="predicted"/>
<keyword evidence="2" id="KW-0274">FAD</keyword>
<comment type="caution">
    <text evidence="6">The sequence shown here is derived from an EMBL/GenBank/DDBJ whole genome shotgun (WGS) entry which is preliminary data.</text>
</comment>
<dbReference type="InterPro" id="IPR050346">
    <property type="entry name" value="FMO-like"/>
</dbReference>
<keyword evidence="7" id="KW-1185">Reference proteome</keyword>
<evidence type="ECO:0000313" key="7">
    <source>
        <dbReference type="Proteomes" id="UP000774617"/>
    </source>
</evidence>
<dbReference type="Gene3D" id="3.50.50.60">
    <property type="entry name" value="FAD/NAD(P)-binding domain"/>
    <property type="match status" value="1"/>
</dbReference>
<evidence type="ECO:0000256" key="1">
    <source>
        <dbReference type="ARBA" id="ARBA00022630"/>
    </source>
</evidence>